<evidence type="ECO:0000256" key="1">
    <source>
        <dbReference type="PIRSR" id="PIRSR610708-1"/>
    </source>
</evidence>
<dbReference type="GO" id="GO:0009264">
    <property type="term" value="P:deoxyribonucleotide catabolic process"/>
    <property type="evidence" value="ECO:0007669"/>
    <property type="project" value="InterPro"/>
</dbReference>
<reference evidence="3" key="1">
    <citation type="submission" date="2016-03" db="EMBL/GenBank/DDBJ databases">
        <authorList>
            <person name="Ploux O."/>
        </authorList>
    </citation>
    <scope>NUCLEOTIDE SEQUENCE [LARGE SCALE GENOMIC DNA]</scope>
</reference>
<dbReference type="EMBL" id="KU998245">
    <property type="protein sequence ID" value="ANA86461.1"/>
    <property type="molecule type" value="Genomic_DNA"/>
</dbReference>
<dbReference type="RefSeq" id="YP_009274543.1">
    <property type="nucleotide sequence ID" value="NC_030917.1"/>
</dbReference>
<dbReference type="SUPFAM" id="SSF56784">
    <property type="entry name" value="HAD-like"/>
    <property type="match status" value="1"/>
</dbReference>
<organism evidence="2 3">
    <name type="scientific">Gordonia phage OneUp</name>
    <dbReference type="NCBI Taxonomy" id="1838074"/>
    <lineage>
        <taxon>Viruses</taxon>
        <taxon>Duplodnaviria</taxon>
        <taxon>Heunggongvirae</taxon>
        <taxon>Uroviricota</taxon>
        <taxon>Caudoviricetes</taxon>
        <taxon>Oneupvirus</taxon>
        <taxon>Oneupvirus oneup</taxon>
    </lineage>
</organism>
<evidence type="ECO:0000313" key="3">
    <source>
        <dbReference type="Proteomes" id="UP000204609"/>
    </source>
</evidence>
<feature type="active site" description="Nucleophile" evidence="1">
    <location>
        <position position="11"/>
    </location>
</feature>
<proteinExistence type="predicted"/>
<dbReference type="OrthoDB" id="24125at10239"/>
<sequence>MTEKKIRVGIDLDGVLYDFAKAVREYLVKEHSWDAQLCGEPQKWAFYNDWGLTSEGFNFICNTAADRKMLWDADFCTDYNAVTQIRRLENHPGLSLHVITARHHGWHPGVTQEATAEWLKGKFKYDTLTFSNDKTIVRTDYMIEDSAYNHLKLRDAGTSSFLLNQAWNSDTVCRPAFGGYPHPLHRIDSVKEFVDIVLLAADKEIPF</sequence>
<protein>
    <submittedName>
        <fullName evidence="2">Nucleotidase</fullName>
    </submittedName>
</protein>
<dbReference type="KEGG" id="vg:28800586"/>
<dbReference type="InterPro" id="IPR010708">
    <property type="entry name" value="5'(3')-deoxyribonucleotidase"/>
</dbReference>
<dbReference type="Gene3D" id="3.40.50.1000">
    <property type="entry name" value="HAD superfamily/HAD-like"/>
    <property type="match status" value="1"/>
</dbReference>
<dbReference type="GO" id="GO:0008253">
    <property type="term" value="F:5'-nucleotidase activity"/>
    <property type="evidence" value="ECO:0007669"/>
    <property type="project" value="InterPro"/>
</dbReference>
<keyword evidence="3" id="KW-1185">Reference proteome</keyword>
<dbReference type="InterPro" id="IPR036412">
    <property type="entry name" value="HAD-like_sf"/>
</dbReference>
<dbReference type="InterPro" id="IPR023214">
    <property type="entry name" value="HAD_sf"/>
</dbReference>
<dbReference type="GeneID" id="28800586"/>
<accession>A0A160DF07</accession>
<dbReference type="Pfam" id="PF06941">
    <property type="entry name" value="NT5C"/>
    <property type="match status" value="1"/>
</dbReference>
<name>A0A160DF07_9CAUD</name>
<dbReference type="Proteomes" id="UP000204609">
    <property type="component" value="Segment"/>
</dbReference>
<feature type="active site" description="Proton donor" evidence="1">
    <location>
        <position position="13"/>
    </location>
</feature>
<evidence type="ECO:0000313" key="2">
    <source>
        <dbReference type="EMBL" id="ANA86461.1"/>
    </source>
</evidence>
<gene>
    <name evidence="2" type="primary">127</name>
    <name evidence="2" type="ORF">PBI_ONEUP_127</name>
</gene>